<sequence length="415" mass="46821">MKTPIHKTTFINSVQVAQLLLLYLSFNFSFLLNAQSWQQLDDFPATERDDGVSFVIGDKAYCGTGYKTGWVETKDFHVLDMNTDQWSTVSSLPIGEERQYASAFASSTKGFVFGGIKDGDHLNDLWKYNSSQDSWTEMTPLPAEGRRGSVSFVINGVAYIVGGNTEIENAIDEVWAYNINDDTWEQKNDFPFGGLYRASGTSSENYGYLIFGQNESNNLNNKLYAYDPISDSWTLKSTFPETGRMHSSLNLISNQLFVIAGIDDMDVYHKDLWRFDLSDSTWHELVEIPGNVRKGGMAFNNGDNLYYTTGINDQDVRLKESWKCVQPLSLDKKELSLNLSIYPNPANETLILACNNFNLVSNNEITITNSIGKLVTKVKMNSALTLLDISHYSKGVFFVSIQNENIHQTIKFIKK</sequence>
<evidence type="ECO:0000256" key="1">
    <source>
        <dbReference type="ARBA" id="ARBA00022441"/>
    </source>
</evidence>
<keyword evidence="2" id="KW-0732">Signal</keyword>
<protein>
    <submittedName>
        <fullName evidence="6">T9SS C-terminal target domain-containing protein</fullName>
    </submittedName>
</protein>
<dbReference type="OrthoDB" id="103335at2"/>
<dbReference type="InterPro" id="IPR006652">
    <property type="entry name" value="Kelch_1"/>
</dbReference>
<dbReference type="PANTHER" id="PTHR24412:SF489">
    <property type="entry name" value="RING FINGER DOMAIN AND KELCH REPEAT-CONTAINING PROTEIN DDB_G0271372"/>
    <property type="match status" value="1"/>
</dbReference>
<evidence type="ECO:0000313" key="7">
    <source>
        <dbReference type="Proteomes" id="UP000257127"/>
    </source>
</evidence>
<reference evidence="6 7" key="1">
    <citation type="submission" date="2018-08" db="EMBL/GenBank/DDBJ databases">
        <title>The draft genome squence of Brumimicrobium sp. N62.</title>
        <authorList>
            <person name="Du Z.-J."/>
            <person name="Luo H.-R."/>
        </authorList>
    </citation>
    <scope>NUCLEOTIDE SEQUENCE [LARGE SCALE GENOMIC DNA]</scope>
    <source>
        <strain evidence="6 7">N62</strain>
    </source>
</reference>
<evidence type="ECO:0000259" key="5">
    <source>
        <dbReference type="Pfam" id="PF24981"/>
    </source>
</evidence>
<evidence type="ECO:0000256" key="3">
    <source>
        <dbReference type="ARBA" id="ARBA00022737"/>
    </source>
</evidence>
<evidence type="ECO:0000259" key="4">
    <source>
        <dbReference type="Pfam" id="PF18962"/>
    </source>
</evidence>
<dbReference type="InterPro" id="IPR056737">
    <property type="entry name" value="Beta-prop_ATRN-MKLN-like"/>
</dbReference>
<accession>A0A3E1F0A1</accession>
<dbReference type="InterPro" id="IPR015915">
    <property type="entry name" value="Kelch-typ_b-propeller"/>
</dbReference>
<dbReference type="PANTHER" id="PTHR24412">
    <property type="entry name" value="KELCH PROTEIN"/>
    <property type="match status" value="1"/>
</dbReference>
<keyword evidence="1" id="KW-0880">Kelch repeat</keyword>
<dbReference type="Proteomes" id="UP000257127">
    <property type="component" value="Unassembled WGS sequence"/>
</dbReference>
<keyword evidence="7" id="KW-1185">Reference proteome</keyword>
<dbReference type="InterPro" id="IPR026444">
    <property type="entry name" value="Secre_tail"/>
</dbReference>
<name>A0A3E1F0A1_9FLAO</name>
<proteinExistence type="predicted"/>
<comment type="caution">
    <text evidence="6">The sequence shown here is derived from an EMBL/GenBank/DDBJ whole genome shotgun (WGS) entry which is preliminary data.</text>
</comment>
<dbReference type="Pfam" id="PF18962">
    <property type="entry name" value="Por_Secre_tail"/>
    <property type="match status" value="1"/>
</dbReference>
<dbReference type="Pfam" id="PF24981">
    <property type="entry name" value="Beta-prop_ATRN-LZTR1"/>
    <property type="match status" value="1"/>
</dbReference>
<evidence type="ECO:0000256" key="2">
    <source>
        <dbReference type="ARBA" id="ARBA00022729"/>
    </source>
</evidence>
<dbReference type="SMART" id="SM00612">
    <property type="entry name" value="Kelch"/>
    <property type="match status" value="3"/>
</dbReference>
<dbReference type="EMBL" id="QURB01000002">
    <property type="protein sequence ID" value="RFC55230.1"/>
    <property type="molecule type" value="Genomic_DNA"/>
</dbReference>
<feature type="domain" description="Attractin/MKLN-like beta-propeller" evidence="5">
    <location>
        <begin position="64"/>
        <end position="313"/>
    </location>
</feature>
<dbReference type="NCBIfam" id="TIGR04183">
    <property type="entry name" value="Por_Secre_tail"/>
    <property type="match status" value="1"/>
</dbReference>
<organism evidence="6 7">
    <name type="scientific">Brumimicrobium aurantiacum</name>
    <dbReference type="NCBI Taxonomy" id="1737063"/>
    <lineage>
        <taxon>Bacteria</taxon>
        <taxon>Pseudomonadati</taxon>
        <taxon>Bacteroidota</taxon>
        <taxon>Flavobacteriia</taxon>
        <taxon>Flavobacteriales</taxon>
        <taxon>Crocinitomicaceae</taxon>
        <taxon>Brumimicrobium</taxon>
    </lineage>
</organism>
<dbReference type="SUPFAM" id="SSF117281">
    <property type="entry name" value="Kelch motif"/>
    <property type="match status" value="1"/>
</dbReference>
<gene>
    <name evidence="6" type="ORF">DXU93_05255</name>
</gene>
<evidence type="ECO:0000313" key="6">
    <source>
        <dbReference type="EMBL" id="RFC55230.1"/>
    </source>
</evidence>
<dbReference type="Gene3D" id="2.120.10.80">
    <property type="entry name" value="Kelch-type beta propeller"/>
    <property type="match status" value="2"/>
</dbReference>
<dbReference type="RefSeq" id="WP_116880210.1">
    <property type="nucleotide sequence ID" value="NZ_QURB01000002.1"/>
</dbReference>
<dbReference type="AlphaFoldDB" id="A0A3E1F0A1"/>
<feature type="domain" description="Secretion system C-terminal sorting" evidence="4">
    <location>
        <begin position="341"/>
        <end position="413"/>
    </location>
</feature>
<keyword evidence="3" id="KW-0677">Repeat</keyword>